<name>A0A9I9EAI6_CUCME</name>
<organism evidence="1">
    <name type="scientific">Cucumis melo</name>
    <name type="common">Muskmelon</name>
    <dbReference type="NCBI Taxonomy" id="3656"/>
    <lineage>
        <taxon>Eukaryota</taxon>
        <taxon>Viridiplantae</taxon>
        <taxon>Streptophyta</taxon>
        <taxon>Embryophyta</taxon>
        <taxon>Tracheophyta</taxon>
        <taxon>Spermatophyta</taxon>
        <taxon>Magnoliopsida</taxon>
        <taxon>eudicotyledons</taxon>
        <taxon>Gunneridae</taxon>
        <taxon>Pentapetalae</taxon>
        <taxon>rosids</taxon>
        <taxon>fabids</taxon>
        <taxon>Cucurbitales</taxon>
        <taxon>Cucurbitaceae</taxon>
        <taxon>Benincaseae</taxon>
        <taxon>Cucumis</taxon>
    </lineage>
</organism>
<accession>A0A9I9EAI6</accession>
<evidence type="ECO:0000313" key="1">
    <source>
        <dbReference type="EnsemblPlants" id="MELO3C031045.2.1"/>
    </source>
</evidence>
<dbReference type="Gramene" id="MELO3C031045.2.1">
    <property type="protein sequence ID" value="MELO3C031045.2.1"/>
    <property type="gene ID" value="MELO3C031045.2"/>
</dbReference>
<dbReference type="AlphaFoldDB" id="A0A9I9EAI6"/>
<reference evidence="1" key="1">
    <citation type="submission" date="2023-03" db="UniProtKB">
        <authorList>
            <consortium name="EnsemblPlants"/>
        </authorList>
    </citation>
    <scope>IDENTIFICATION</scope>
</reference>
<proteinExistence type="predicted"/>
<sequence>MSKTIAHTPPPQEIPRLSLKNGWIRNSSIVALTPLEPAKLTANSCKKELHTALAFLCLLTKHAAKGQAYPQC</sequence>
<protein>
    <submittedName>
        <fullName evidence="1">Uncharacterized protein</fullName>
    </submittedName>
</protein>
<dbReference type="EnsemblPlants" id="MELO3C031045.2.1">
    <property type="protein sequence ID" value="MELO3C031045.2.1"/>
    <property type="gene ID" value="MELO3C031045.2"/>
</dbReference>